<evidence type="ECO:0000256" key="6">
    <source>
        <dbReference type="SAM" id="Coils"/>
    </source>
</evidence>
<comment type="caution">
    <text evidence="8">The sequence shown here is derived from an EMBL/GenBank/DDBJ whole genome shotgun (WGS) entry which is preliminary data.</text>
</comment>
<protein>
    <recommendedName>
        <fullName evidence="10">IQ domain-containing protein D</fullName>
    </recommendedName>
</protein>
<evidence type="ECO:0000256" key="4">
    <source>
        <dbReference type="ARBA" id="ARBA00023212"/>
    </source>
</evidence>
<evidence type="ECO:0000313" key="8">
    <source>
        <dbReference type="EMBL" id="KAH6600251.1"/>
    </source>
</evidence>
<feature type="compositionally biased region" description="Basic residues" evidence="7">
    <location>
        <begin position="415"/>
        <end position="426"/>
    </location>
</feature>
<proteinExistence type="predicted"/>
<evidence type="ECO:0000256" key="5">
    <source>
        <dbReference type="ARBA" id="ARBA00023273"/>
    </source>
</evidence>
<keyword evidence="9" id="KW-1185">Reference proteome</keyword>
<evidence type="ECO:0000256" key="1">
    <source>
        <dbReference type="ARBA" id="ARBA00004245"/>
    </source>
</evidence>
<dbReference type="PANTHER" id="PTHR14871:SF1">
    <property type="entry name" value="DYNEIN REGULATORY COMPLEX PROTEIN 9"/>
    <property type="match status" value="1"/>
</dbReference>
<sequence length="426" mass="48792">MMSTPLPPLPSLPGRRRSHVLHDIPNDIPDISVPTATGAPTSFGNRLSATKAQAYISIFEDALDQLAVLGDITPEALKTDNKQLSEKISRILFEQRTLQEKYQELLLEQNQYHSPANKLKLKDNQVVMAEVKEQLQSNTQALARHLKAHPSVAQNLLKIQQERSALQSLLSRSIRELRNGRFDSLASTVEDEYKKRNTLQHTIDRENDASDMLKELQLELANEKKLIQDEISDRNQVIQQLKDTIQEINALTASEQKYIKKEVKAHENSVRLQCTKKETELCEAKLLLQKRLDQEQLAHDKIVDFLGHQRRDLEGEIQKWMIKYEEDTEAKAAELEALKLQRSQDLDRFEELAVSYEALEKMVDEDKLASAKEAEDLRLQQAYSTASIKIQRWYRKRKEQRALLMAAKAPTKSGKGSKIKGKGKKK</sequence>
<keyword evidence="3" id="KW-0963">Cytoplasm</keyword>
<dbReference type="Proteomes" id="UP001648503">
    <property type="component" value="Unassembled WGS sequence"/>
</dbReference>
<evidence type="ECO:0008006" key="10">
    <source>
        <dbReference type="Google" id="ProtNLM"/>
    </source>
</evidence>
<feature type="coiled-coil region" evidence="6">
    <location>
        <begin position="206"/>
        <end position="233"/>
    </location>
</feature>
<organism evidence="8 9">
    <name type="scientific">Batrachochytrium salamandrivorans</name>
    <dbReference type="NCBI Taxonomy" id="1357716"/>
    <lineage>
        <taxon>Eukaryota</taxon>
        <taxon>Fungi</taxon>
        <taxon>Fungi incertae sedis</taxon>
        <taxon>Chytridiomycota</taxon>
        <taxon>Chytridiomycota incertae sedis</taxon>
        <taxon>Chytridiomycetes</taxon>
        <taxon>Rhizophydiales</taxon>
        <taxon>Rhizophydiales incertae sedis</taxon>
        <taxon>Batrachochytrium</taxon>
    </lineage>
</organism>
<name>A0ABQ8FML7_9FUNG</name>
<evidence type="ECO:0000256" key="2">
    <source>
        <dbReference type="ARBA" id="ARBA00004316"/>
    </source>
</evidence>
<keyword evidence="4" id="KW-0206">Cytoskeleton</keyword>
<accession>A0ABQ8FML7</accession>
<dbReference type="PANTHER" id="PTHR14871">
    <property type="entry name" value="DYNEIN REGULATORY COMPLEX PROTEIN 9"/>
    <property type="match status" value="1"/>
</dbReference>
<feature type="region of interest" description="Disordered" evidence="7">
    <location>
        <begin position="1"/>
        <end position="20"/>
    </location>
</feature>
<gene>
    <name evidence="8" type="ORF">BASA50_002426</name>
</gene>
<dbReference type="InterPro" id="IPR042618">
    <property type="entry name" value="IQCG"/>
</dbReference>
<feature type="compositionally biased region" description="Pro residues" evidence="7">
    <location>
        <begin position="1"/>
        <end position="11"/>
    </location>
</feature>
<reference evidence="8 9" key="1">
    <citation type="submission" date="2021-02" db="EMBL/GenBank/DDBJ databases">
        <title>Variation within the Batrachochytrium salamandrivorans European outbreak.</title>
        <authorList>
            <person name="Kelly M."/>
            <person name="Pasmans F."/>
            <person name="Shea T.P."/>
            <person name="Munoz J.F."/>
            <person name="Carranza S."/>
            <person name="Cuomo C.A."/>
            <person name="Martel A."/>
        </authorList>
    </citation>
    <scope>NUCLEOTIDE SEQUENCE [LARGE SCALE GENOMIC DNA]</scope>
    <source>
        <strain evidence="8 9">AMFP18/2</strain>
    </source>
</reference>
<keyword evidence="6" id="KW-0175">Coiled coil</keyword>
<evidence type="ECO:0000313" key="9">
    <source>
        <dbReference type="Proteomes" id="UP001648503"/>
    </source>
</evidence>
<evidence type="ECO:0000256" key="3">
    <source>
        <dbReference type="ARBA" id="ARBA00022490"/>
    </source>
</evidence>
<keyword evidence="5" id="KW-0966">Cell projection</keyword>
<feature type="region of interest" description="Disordered" evidence="7">
    <location>
        <begin position="407"/>
        <end position="426"/>
    </location>
</feature>
<evidence type="ECO:0000256" key="7">
    <source>
        <dbReference type="SAM" id="MobiDB-lite"/>
    </source>
</evidence>
<comment type="subcellular location">
    <subcellularLocation>
        <location evidence="2">Cell projection</location>
    </subcellularLocation>
    <subcellularLocation>
        <location evidence="1">Cytoplasm</location>
        <location evidence="1">Cytoskeleton</location>
    </subcellularLocation>
</comment>
<dbReference type="EMBL" id="JAFCIX010000042">
    <property type="protein sequence ID" value="KAH6600251.1"/>
    <property type="molecule type" value="Genomic_DNA"/>
</dbReference>